<dbReference type="Pfam" id="PF20167">
    <property type="entry name" value="Transposase_32"/>
    <property type="match status" value="1"/>
</dbReference>
<dbReference type="PANTHER" id="PTHR47266">
    <property type="entry name" value="ENDONUCLEASE-RELATED"/>
    <property type="match status" value="1"/>
</dbReference>
<dbReference type="AlphaFoldDB" id="A0AA38W396"/>
<feature type="region of interest" description="Disordered" evidence="1">
    <location>
        <begin position="611"/>
        <end position="655"/>
    </location>
</feature>
<evidence type="ECO:0000256" key="1">
    <source>
        <dbReference type="SAM" id="MobiDB-lite"/>
    </source>
</evidence>
<feature type="region of interest" description="Disordered" evidence="1">
    <location>
        <begin position="557"/>
        <end position="581"/>
    </location>
</feature>
<dbReference type="InterPro" id="IPR052160">
    <property type="entry name" value="Gypsy_RT_Integrase-like"/>
</dbReference>
<sequence>MVSELGPGRCAQRGRCRTTVAWAVTPLGTSPYRLVFGKSCHLPVELEHRAFWAIKKLNMDMKAAGERRFLQLNELEEIRQDAFENAAIYKERTKNFHDKRLHQKVITPRMQVLLFNTRLRLFPGKLKSKWSGPFIVKEVSSHGAIELQGKDGKTFKVNGQRVKPYLGKEWSGSGSSGTKGGFKRRVVSRRSPTDMHQSPSRTIALSPFPLRSPITTIPSHHLRRDSDHHHFNQVCFLDSPTSLHSKLYNLGLDLGLGLDRGTMPRPRVTSVTRWGEFDNLTPAQKEVYRRQHNPDFDTRLKAMQRRGVYPERTLNLDAIPLPTLRAMAEARGWMDLISQPGPYDPRLVREFYAAMIPPIFNRHSTVIVRGVTVQISVDDICQHFHLRRPDGVDITTGIAPIPGVEPHDVYNHTISRSLRRNGEARWEIVDYEIKKSELPYDLAMWMRFIKYNILPSSHHTYADPHVARVLYYIQHNLPLDIGHIIHLAILDAGGRQEQRVLPFPSLITHFCERSRVPCIDRIEGEKSIGRHAYTRFLSSSGDGVVDDDVQVPAGNADVAAEDHGATDVAHADTSDREDRSNWPPYALSLRREMLQGFASIRQLILVTHQAEATGTATGTSSRGQQTRRVRGRQTGPSTSQPSSSRPSSSRSRRNT</sequence>
<organism evidence="3 4">
    <name type="scientific">Centaurea solstitialis</name>
    <name type="common">yellow star-thistle</name>
    <dbReference type="NCBI Taxonomy" id="347529"/>
    <lineage>
        <taxon>Eukaryota</taxon>
        <taxon>Viridiplantae</taxon>
        <taxon>Streptophyta</taxon>
        <taxon>Embryophyta</taxon>
        <taxon>Tracheophyta</taxon>
        <taxon>Spermatophyta</taxon>
        <taxon>Magnoliopsida</taxon>
        <taxon>eudicotyledons</taxon>
        <taxon>Gunneridae</taxon>
        <taxon>Pentapetalae</taxon>
        <taxon>asterids</taxon>
        <taxon>campanulids</taxon>
        <taxon>Asterales</taxon>
        <taxon>Asteraceae</taxon>
        <taxon>Carduoideae</taxon>
        <taxon>Cardueae</taxon>
        <taxon>Centaureinae</taxon>
        <taxon>Centaurea</taxon>
    </lineage>
</organism>
<keyword evidence="4" id="KW-1185">Reference proteome</keyword>
<accession>A0AA38W396</accession>
<gene>
    <name evidence="3" type="ORF">OSB04_024614</name>
</gene>
<proteinExistence type="predicted"/>
<dbReference type="Proteomes" id="UP001172457">
    <property type="component" value="Chromosome 6"/>
</dbReference>
<evidence type="ECO:0000313" key="3">
    <source>
        <dbReference type="EMBL" id="KAJ9544907.1"/>
    </source>
</evidence>
<dbReference type="InterPro" id="IPR046796">
    <property type="entry name" value="Transposase_32_dom"/>
</dbReference>
<dbReference type="EMBL" id="JARYMX010000006">
    <property type="protein sequence ID" value="KAJ9544907.1"/>
    <property type="molecule type" value="Genomic_DNA"/>
</dbReference>
<reference evidence="3" key="1">
    <citation type="submission" date="2023-03" db="EMBL/GenBank/DDBJ databases">
        <title>Chromosome-scale reference genome and RAD-based genetic map of yellow starthistle (Centaurea solstitialis) reveal putative structural variation and QTLs associated with invader traits.</title>
        <authorList>
            <person name="Reatini B."/>
            <person name="Cang F.A."/>
            <person name="Jiang Q."/>
            <person name="Mckibben M.T.W."/>
            <person name="Barker M.S."/>
            <person name="Rieseberg L.H."/>
            <person name="Dlugosch K.M."/>
        </authorList>
    </citation>
    <scope>NUCLEOTIDE SEQUENCE</scope>
    <source>
        <strain evidence="3">CAN-66</strain>
        <tissue evidence="3">Leaf</tissue>
    </source>
</reference>
<comment type="caution">
    <text evidence="3">The sequence shown here is derived from an EMBL/GenBank/DDBJ whole genome shotgun (WGS) entry which is preliminary data.</text>
</comment>
<feature type="compositionally biased region" description="Low complexity" evidence="1">
    <location>
        <begin position="611"/>
        <end position="624"/>
    </location>
</feature>
<feature type="compositionally biased region" description="Low complexity" evidence="1">
    <location>
        <begin position="632"/>
        <end position="649"/>
    </location>
</feature>
<evidence type="ECO:0000313" key="4">
    <source>
        <dbReference type="Proteomes" id="UP001172457"/>
    </source>
</evidence>
<feature type="domain" description="Putative plant transposon protein" evidence="2">
    <location>
        <begin position="330"/>
        <end position="517"/>
    </location>
</feature>
<protein>
    <recommendedName>
        <fullName evidence="2">Putative plant transposon protein domain-containing protein</fullName>
    </recommendedName>
</protein>
<feature type="compositionally biased region" description="Basic and acidic residues" evidence="1">
    <location>
        <begin position="560"/>
        <end position="580"/>
    </location>
</feature>
<name>A0AA38W396_9ASTR</name>
<evidence type="ECO:0000259" key="2">
    <source>
        <dbReference type="Pfam" id="PF20167"/>
    </source>
</evidence>